<name>A0A194URC6_CYTMA</name>
<proteinExistence type="inferred from homology"/>
<keyword evidence="4" id="KW-0187">Copper transport</keyword>
<keyword evidence="1 4" id="KW-0812">Transmembrane</keyword>
<keyword evidence="4" id="KW-0406">Ion transport</keyword>
<dbReference type="EMBL" id="KN714672">
    <property type="protein sequence ID" value="KUI54181.1"/>
    <property type="molecule type" value="Genomic_DNA"/>
</dbReference>
<evidence type="ECO:0000256" key="2">
    <source>
        <dbReference type="ARBA" id="ARBA00022989"/>
    </source>
</evidence>
<comment type="subcellular location">
    <subcellularLocation>
        <location evidence="4">Membrane</location>
        <topology evidence="4">Multi-pass membrane protein</topology>
    </subcellularLocation>
</comment>
<keyword evidence="6" id="KW-1185">Reference proteome</keyword>
<protein>
    <recommendedName>
        <fullName evidence="4">Copper transport protein</fullName>
    </recommendedName>
</protein>
<dbReference type="AlphaFoldDB" id="A0A194URC6"/>
<reference evidence="6" key="1">
    <citation type="submission" date="2014-12" db="EMBL/GenBank/DDBJ databases">
        <title>Genome Sequence of Valsa Canker Pathogens Uncovers a Specific Adaption of Colonization on Woody Bark.</title>
        <authorList>
            <person name="Yin Z."/>
            <person name="Liu H."/>
            <person name="Gao X."/>
            <person name="Li Z."/>
            <person name="Song N."/>
            <person name="Ke X."/>
            <person name="Dai Q."/>
            <person name="Wu Y."/>
            <person name="Sun Y."/>
            <person name="Xu J.-R."/>
            <person name="Kang Z.K."/>
            <person name="Wang L."/>
            <person name="Huang L."/>
        </authorList>
    </citation>
    <scope>NUCLEOTIDE SEQUENCE [LARGE SCALE GENOMIC DNA]</scope>
    <source>
        <strain evidence="6">SXYL134</strain>
    </source>
</reference>
<gene>
    <name evidence="5" type="ORF">VP1G_01594</name>
</gene>
<dbReference type="GO" id="GO:0016020">
    <property type="term" value="C:membrane"/>
    <property type="evidence" value="ECO:0007669"/>
    <property type="project" value="UniProtKB-SubCell"/>
</dbReference>
<evidence type="ECO:0000256" key="1">
    <source>
        <dbReference type="ARBA" id="ARBA00022692"/>
    </source>
</evidence>
<dbReference type="STRING" id="694573.A0A194URC6"/>
<keyword evidence="4" id="KW-0186">Copper</keyword>
<accession>A0A194URC6</accession>
<comment type="similarity">
    <text evidence="4">Belongs to the copper transporter (Ctr) (TC 1.A.56) family. SLC31A subfamily.</text>
</comment>
<evidence type="ECO:0000256" key="3">
    <source>
        <dbReference type="ARBA" id="ARBA00023136"/>
    </source>
</evidence>
<dbReference type="Pfam" id="PF04145">
    <property type="entry name" value="Ctr"/>
    <property type="match status" value="1"/>
</dbReference>
<dbReference type="InterPro" id="IPR007274">
    <property type="entry name" value="Cop_transporter"/>
</dbReference>
<feature type="transmembrane region" description="Helical" evidence="4">
    <location>
        <begin position="38"/>
        <end position="57"/>
    </location>
</feature>
<keyword evidence="4" id="KW-0813">Transport</keyword>
<dbReference type="PANTHER" id="PTHR12483:SF79">
    <property type="entry name" value="COPPER TRANSPORT PROTEIN"/>
    <property type="match status" value="1"/>
</dbReference>
<dbReference type="OrthoDB" id="161814at2759"/>
<dbReference type="PANTHER" id="PTHR12483">
    <property type="entry name" value="SOLUTE CARRIER FAMILY 31 COPPER TRANSPORTERS"/>
    <property type="match status" value="1"/>
</dbReference>
<evidence type="ECO:0000256" key="4">
    <source>
        <dbReference type="RuleBase" id="RU367022"/>
    </source>
</evidence>
<keyword evidence="2 4" id="KW-1133">Transmembrane helix</keyword>
<organism evidence="5 6">
    <name type="scientific">Cytospora mali</name>
    <name type="common">Apple Valsa canker fungus</name>
    <name type="synonym">Valsa mali</name>
    <dbReference type="NCBI Taxonomy" id="578113"/>
    <lineage>
        <taxon>Eukaryota</taxon>
        <taxon>Fungi</taxon>
        <taxon>Dikarya</taxon>
        <taxon>Ascomycota</taxon>
        <taxon>Pezizomycotina</taxon>
        <taxon>Sordariomycetes</taxon>
        <taxon>Sordariomycetidae</taxon>
        <taxon>Diaporthales</taxon>
        <taxon>Cytosporaceae</taxon>
        <taxon>Cytospora</taxon>
    </lineage>
</organism>
<keyword evidence="3 4" id="KW-0472">Membrane</keyword>
<dbReference type="Proteomes" id="UP000078576">
    <property type="component" value="Unassembled WGS sequence"/>
</dbReference>
<sequence>MDMEMSSSMVTCNTSMLWNWYTIDSCFLAESWHVSSQGAFAASCIGTILLVMVLEALRRFGKEYDDWILRGFQARAASLSDCSSSRNNGSVSKVGFETTVSAARVDGRLVVFRASPLQQVIRSVIHAVSLGVAYIVMLLVMSYNGYIIICVIIGGGLGKFFFDWMTKRVLIGANDTTDVGGEENSAGIEEPIEELLAHAVERCQDTPVPEPTLLNWLADNRVVCYQVCADGKQAWLQVLDVAGEWPQVSGKQGKAGWQETVKLDTVGEEQHREGRKLKDSERCGGELGDQRIKVSIVYGRIGISDTERSTGLRR</sequence>
<evidence type="ECO:0000313" key="5">
    <source>
        <dbReference type="EMBL" id="KUI54181.1"/>
    </source>
</evidence>
<evidence type="ECO:0000313" key="6">
    <source>
        <dbReference type="Proteomes" id="UP000078576"/>
    </source>
</evidence>
<dbReference type="GO" id="GO:0005375">
    <property type="term" value="F:copper ion transmembrane transporter activity"/>
    <property type="evidence" value="ECO:0007669"/>
    <property type="project" value="UniProtKB-UniRule"/>
</dbReference>